<organism evidence="1 2">
    <name type="scientific">Prunus armeniaca</name>
    <name type="common">Apricot</name>
    <name type="synonym">Armeniaca vulgaris</name>
    <dbReference type="NCBI Taxonomy" id="36596"/>
    <lineage>
        <taxon>Eukaryota</taxon>
        <taxon>Viridiplantae</taxon>
        <taxon>Streptophyta</taxon>
        <taxon>Embryophyta</taxon>
        <taxon>Tracheophyta</taxon>
        <taxon>Spermatophyta</taxon>
        <taxon>Magnoliopsida</taxon>
        <taxon>eudicotyledons</taxon>
        <taxon>Gunneridae</taxon>
        <taxon>Pentapetalae</taxon>
        <taxon>rosids</taxon>
        <taxon>fabids</taxon>
        <taxon>Rosales</taxon>
        <taxon>Rosaceae</taxon>
        <taxon>Amygdaloideae</taxon>
        <taxon>Amygdaleae</taxon>
        <taxon>Prunus</taxon>
    </lineage>
</organism>
<accession>A0A6J5Y1I0</accession>
<proteinExistence type="predicted"/>
<name>A0A6J5Y1I0_PRUAR</name>
<sequence>METSHEIAEHVCGTLLAKARCMLSNFGLSTDFWAEFVSSCYLVVFWTVGASLDHGVCMQVELKIQALGAFIQLCQDMLGFVSDIEDFQFLHQNHFCFDQASSCLQVQALLGLD</sequence>
<evidence type="ECO:0000313" key="1">
    <source>
        <dbReference type="EMBL" id="CAB4319809.1"/>
    </source>
</evidence>
<evidence type="ECO:0000313" key="2">
    <source>
        <dbReference type="Proteomes" id="UP000507245"/>
    </source>
</evidence>
<dbReference type="Proteomes" id="UP000507245">
    <property type="component" value="Unassembled WGS sequence"/>
</dbReference>
<dbReference type="AlphaFoldDB" id="A0A6J5Y1I0"/>
<dbReference type="OrthoDB" id="786856at2759"/>
<dbReference type="EMBL" id="CAEKKB010000008">
    <property type="protein sequence ID" value="CAB4319809.1"/>
    <property type="molecule type" value="Genomic_DNA"/>
</dbReference>
<keyword evidence="2" id="KW-1185">Reference proteome</keyword>
<reference evidence="2" key="1">
    <citation type="journal article" date="2020" name="Genome Biol.">
        <title>Gamete binning: chromosome-level and haplotype-resolved genome assembly enabled by high-throughput single-cell sequencing of gamete genomes.</title>
        <authorList>
            <person name="Campoy J.A."/>
            <person name="Sun H."/>
            <person name="Goel M."/>
            <person name="Jiao W.-B."/>
            <person name="Folz-Donahue K."/>
            <person name="Wang N."/>
            <person name="Rubio M."/>
            <person name="Liu C."/>
            <person name="Kukat C."/>
            <person name="Ruiz D."/>
            <person name="Huettel B."/>
            <person name="Schneeberger K."/>
        </authorList>
    </citation>
    <scope>NUCLEOTIDE SEQUENCE [LARGE SCALE GENOMIC DNA]</scope>
    <source>
        <strain evidence="2">cv. Rojo Pasion</strain>
    </source>
</reference>
<gene>
    <name evidence="1" type="ORF">ORAREDHAP_LOCUS47481</name>
</gene>
<protein>
    <submittedName>
        <fullName evidence="1">Uncharacterized protein</fullName>
    </submittedName>
</protein>